<evidence type="ECO:0000313" key="3">
    <source>
        <dbReference type="Proteomes" id="UP000091979"/>
    </source>
</evidence>
<sequence>MQKAGAQLIRIVVTGSECTGKSTLAALLAEHYSVPYAQEFLREYFIANNGVLTLADAVPVAKGQLQAELDVEAQQPLFLLCDTNMLSSVVYNKYYYKENPEWIEAAFSERSYDLYLLCGIDVPWTDDGQRDRPQEREYMQSLFRKELDDRCLPYIEVQGAQAVRLSKAVAAIDSLLAGR</sequence>
<feature type="domain" description="NadR/Ttd14 AAA" evidence="1">
    <location>
        <begin position="10"/>
        <end position="159"/>
    </location>
</feature>
<dbReference type="SUPFAM" id="SSF52540">
    <property type="entry name" value="P-loop containing nucleoside triphosphate hydrolases"/>
    <property type="match status" value="1"/>
</dbReference>
<reference evidence="2 3" key="1">
    <citation type="submission" date="2015-01" db="EMBL/GenBank/DDBJ databases">
        <title>Desulfovibrio sp. JC271 draft genome sequence.</title>
        <authorList>
            <person name="Shivani Y."/>
            <person name="Subhash Y."/>
            <person name="Sasikala C."/>
            <person name="Ramana C.V."/>
        </authorList>
    </citation>
    <scope>NUCLEOTIDE SEQUENCE [LARGE SCALE GENOMIC DNA]</scope>
    <source>
        <strain evidence="2 3">JC271</strain>
    </source>
</reference>
<dbReference type="InterPro" id="IPR038727">
    <property type="entry name" value="NadR/Ttd14_AAA_dom"/>
</dbReference>
<dbReference type="Gene3D" id="3.40.50.300">
    <property type="entry name" value="P-loop containing nucleotide triphosphate hydrolases"/>
    <property type="match status" value="1"/>
</dbReference>
<dbReference type="EMBL" id="JXMS01000004">
    <property type="protein sequence ID" value="OBQ55783.1"/>
    <property type="molecule type" value="Genomic_DNA"/>
</dbReference>
<proteinExistence type="predicted"/>
<gene>
    <name evidence="2" type="ORF">SP90_03930</name>
</gene>
<name>A0A1B7XJU7_9BACT</name>
<comment type="caution">
    <text evidence="2">The sequence shown here is derived from an EMBL/GenBank/DDBJ whole genome shotgun (WGS) entry which is preliminary data.</text>
</comment>
<accession>A0A1B7XJU7</accession>
<dbReference type="PANTHER" id="PTHR37512:SF1">
    <property type="entry name" value="NADR_TTD14 AAA DOMAIN-CONTAINING PROTEIN"/>
    <property type="match status" value="1"/>
</dbReference>
<evidence type="ECO:0000259" key="1">
    <source>
        <dbReference type="Pfam" id="PF13521"/>
    </source>
</evidence>
<dbReference type="InterPro" id="IPR052735">
    <property type="entry name" value="NAD_biosynth-regulator"/>
</dbReference>
<evidence type="ECO:0000313" key="2">
    <source>
        <dbReference type="EMBL" id="OBQ55783.1"/>
    </source>
</evidence>
<dbReference type="AlphaFoldDB" id="A0A1B7XJU7"/>
<dbReference type="InterPro" id="IPR027417">
    <property type="entry name" value="P-loop_NTPase"/>
</dbReference>
<dbReference type="Proteomes" id="UP000091979">
    <property type="component" value="Unassembled WGS sequence"/>
</dbReference>
<dbReference type="STRING" id="1560234.SP90_03930"/>
<protein>
    <submittedName>
        <fullName evidence="2">NadR-like protein</fullName>
    </submittedName>
</protein>
<dbReference type="PANTHER" id="PTHR37512">
    <property type="entry name" value="TRIFUNCTIONAL NAD BIOSYNTHESIS/REGULATOR PROTEIN NADR"/>
    <property type="match status" value="1"/>
</dbReference>
<organism evidence="2 3">
    <name type="scientific">Halodesulfovibrio spirochaetisodalis</name>
    <dbReference type="NCBI Taxonomy" id="1560234"/>
    <lineage>
        <taxon>Bacteria</taxon>
        <taxon>Pseudomonadati</taxon>
        <taxon>Thermodesulfobacteriota</taxon>
        <taxon>Desulfovibrionia</taxon>
        <taxon>Desulfovibrionales</taxon>
        <taxon>Desulfovibrionaceae</taxon>
        <taxon>Halodesulfovibrio</taxon>
    </lineage>
</organism>
<dbReference type="PATRIC" id="fig|1560234.3.peg.2648"/>
<keyword evidence="3" id="KW-1185">Reference proteome</keyword>
<dbReference type="Pfam" id="PF13521">
    <property type="entry name" value="AAA_28"/>
    <property type="match status" value="1"/>
</dbReference>
<dbReference type="OrthoDB" id="3249147at2"/>